<dbReference type="AlphaFoldDB" id="A0A4Z2E1B7"/>
<comment type="caution">
    <text evidence="2">The sequence shown here is derived from an EMBL/GenBank/DDBJ whole genome shotgun (WGS) entry which is preliminary data.</text>
</comment>
<feature type="region of interest" description="Disordered" evidence="1">
    <location>
        <begin position="42"/>
        <end position="72"/>
    </location>
</feature>
<sequence length="138" mass="15316">MFEGFIKCCRPFKRAAMTLISPTVKMSLTPLGWRLEEGGLTGLEGGEEGGLTGLEGGEEGGLTGLEGGEEGVQSRALEVQERRVGISSRLERTQVIELLSSLRERRHLLRNTKASETRLSRRVRSDGGETERERRMTR</sequence>
<evidence type="ECO:0000313" key="2">
    <source>
        <dbReference type="EMBL" id="TNN22553.1"/>
    </source>
</evidence>
<keyword evidence="3" id="KW-1185">Reference proteome</keyword>
<feature type="compositionally biased region" description="Basic and acidic residues" evidence="1">
    <location>
        <begin position="113"/>
        <end position="138"/>
    </location>
</feature>
<reference evidence="2 3" key="1">
    <citation type="submission" date="2019-03" db="EMBL/GenBank/DDBJ databases">
        <title>First draft genome of Liparis tanakae, snailfish: a comprehensive survey of snailfish specific genes.</title>
        <authorList>
            <person name="Kim W."/>
            <person name="Song I."/>
            <person name="Jeong J.-H."/>
            <person name="Kim D."/>
            <person name="Kim S."/>
            <person name="Ryu S."/>
            <person name="Song J.Y."/>
            <person name="Lee S.K."/>
        </authorList>
    </citation>
    <scope>NUCLEOTIDE SEQUENCE [LARGE SCALE GENOMIC DNA]</scope>
    <source>
        <tissue evidence="2">Muscle</tissue>
    </source>
</reference>
<organism evidence="2 3">
    <name type="scientific">Liparis tanakae</name>
    <name type="common">Tanaka's snailfish</name>
    <dbReference type="NCBI Taxonomy" id="230148"/>
    <lineage>
        <taxon>Eukaryota</taxon>
        <taxon>Metazoa</taxon>
        <taxon>Chordata</taxon>
        <taxon>Craniata</taxon>
        <taxon>Vertebrata</taxon>
        <taxon>Euteleostomi</taxon>
        <taxon>Actinopterygii</taxon>
        <taxon>Neopterygii</taxon>
        <taxon>Teleostei</taxon>
        <taxon>Neoteleostei</taxon>
        <taxon>Acanthomorphata</taxon>
        <taxon>Eupercaria</taxon>
        <taxon>Perciformes</taxon>
        <taxon>Cottioidei</taxon>
        <taxon>Cottales</taxon>
        <taxon>Liparidae</taxon>
        <taxon>Liparis</taxon>
    </lineage>
</organism>
<name>A0A4Z2E1B7_9TELE</name>
<gene>
    <name evidence="2" type="ORF">EYF80_067333</name>
</gene>
<feature type="region of interest" description="Disordered" evidence="1">
    <location>
        <begin position="109"/>
        <end position="138"/>
    </location>
</feature>
<protein>
    <submittedName>
        <fullName evidence="2">Uncharacterized protein</fullName>
    </submittedName>
</protein>
<feature type="compositionally biased region" description="Gly residues" evidence="1">
    <location>
        <begin position="42"/>
        <end position="66"/>
    </location>
</feature>
<evidence type="ECO:0000256" key="1">
    <source>
        <dbReference type="SAM" id="MobiDB-lite"/>
    </source>
</evidence>
<accession>A0A4Z2E1B7</accession>
<evidence type="ECO:0000313" key="3">
    <source>
        <dbReference type="Proteomes" id="UP000314294"/>
    </source>
</evidence>
<dbReference type="EMBL" id="SRLO01021926">
    <property type="protein sequence ID" value="TNN22553.1"/>
    <property type="molecule type" value="Genomic_DNA"/>
</dbReference>
<dbReference type="Proteomes" id="UP000314294">
    <property type="component" value="Unassembled WGS sequence"/>
</dbReference>
<proteinExistence type="predicted"/>